<dbReference type="AlphaFoldDB" id="A0A9P6EPT8"/>
<dbReference type="EMBL" id="MU157827">
    <property type="protein sequence ID" value="KAF9533786.1"/>
    <property type="molecule type" value="Genomic_DNA"/>
</dbReference>
<evidence type="ECO:0000313" key="2">
    <source>
        <dbReference type="Proteomes" id="UP000807306"/>
    </source>
</evidence>
<keyword evidence="2" id="KW-1185">Reference proteome</keyword>
<sequence length="145" mass="16394">MDIERRVKDAKIALDRVLEEQRQVKEDMNAVHDPMNWLPIEISSDIFGLCFAPIPRLEGQDNIRDYSRMHTQDPTFQLKLGAEWLSRSADLSLIIWLEYEHQSDYDSDSDDEADVELGSAGLALLDAVRAYSVVYVVLSGAPVLG</sequence>
<organism evidence="1 2">
    <name type="scientific">Crepidotus variabilis</name>
    <dbReference type="NCBI Taxonomy" id="179855"/>
    <lineage>
        <taxon>Eukaryota</taxon>
        <taxon>Fungi</taxon>
        <taxon>Dikarya</taxon>
        <taxon>Basidiomycota</taxon>
        <taxon>Agaricomycotina</taxon>
        <taxon>Agaricomycetes</taxon>
        <taxon>Agaricomycetidae</taxon>
        <taxon>Agaricales</taxon>
        <taxon>Agaricineae</taxon>
        <taxon>Crepidotaceae</taxon>
        <taxon>Crepidotus</taxon>
    </lineage>
</organism>
<protein>
    <submittedName>
        <fullName evidence="1">Uncharacterized protein</fullName>
    </submittedName>
</protein>
<proteinExistence type="predicted"/>
<reference evidence="1" key="1">
    <citation type="submission" date="2020-11" db="EMBL/GenBank/DDBJ databases">
        <authorList>
            <consortium name="DOE Joint Genome Institute"/>
            <person name="Ahrendt S."/>
            <person name="Riley R."/>
            <person name="Andreopoulos W."/>
            <person name="Labutti K."/>
            <person name="Pangilinan J."/>
            <person name="Ruiz-Duenas F.J."/>
            <person name="Barrasa J.M."/>
            <person name="Sanchez-Garcia M."/>
            <person name="Camarero S."/>
            <person name="Miyauchi S."/>
            <person name="Serrano A."/>
            <person name="Linde D."/>
            <person name="Babiker R."/>
            <person name="Drula E."/>
            <person name="Ayuso-Fernandez I."/>
            <person name="Pacheco R."/>
            <person name="Padilla G."/>
            <person name="Ferreira P."/>
            <person name="Barriuso J."/>
            <person name="Kellner H."/>
            <person name="Castanera R."/>
            <person name="Alfaro M."/>
            <person name="Ramirez L."/>
            <person name="Pisabarro A.G."/>
            <person name="Kuo A."/>
            <person name="Tritt A."/>
            <person name="Lipzen A."/>
            <person name="He G."/>
            <person name="Yan M."/>
            <person name="Ng V."/>
            <person name="Cullen D."/>
            <person name="Martin F."/>
            <person name="Rosso M.-N."/>
            <person name="Henrissat B."/>
            <person name="Hibbett D."/>
            <person name="Martinez A.T."/>
            <person name="Grigoriev I.V."/>
        </authorList>
    </citation>
    <scope>NUCLEOTIDE SEQUENCE</scope>
    <source>
        <strain evidence="1">CBS 506.95</strain>
    </source>
</reference>
<comment type="caution">
    <text evidence="1">The sequence shown here is derived from an EMBL/GenBank/DDBJ whole genome shotgun (WGS) entry which is preliminary data.</text>
</comment>
<name>A0A9P6EPT8_9AGAR</name>
<accession>A0A9P6EPT8</accession>
<evidence type="ECO:0000313" key="1">
    <source>
        <dbReference type="EMBL" id="KAF9533786.1"/>
    </source>
</evidence>
<dbReference type="Proteomes" id="UP000807306">
    <property type="component" value="Unassembled WGS sequence"/>
</dbReference>
<gene>
    <name evidence="1" type="ORF">CPB83DRAFT_831630</name>
</gene>